<feature type="domain" description="ABC transmembrane type-1" evidence="8">
    <location>
        <begin position="98"/>
        <end position="322"/>
    </location>
</feature>
<evidence type="ECO:0000259" key="8">
    <source>
        <dbReference type="PROSITE" id="PS50928"/>
    </source>
</evidence>
<feature type="transmembrane region" description="Helical" evidence="7">
    <location>
        <begin position="97"/>
        <end position="123"/>
    </location>
</feature>
<evidence type="ECO:0000313" key="9">
    <source>
        <dbReference type="EMBL" id="EWC62762.1"/>
    </source>
</evidence>
<dbReference type="CDD" id="cd06261">
    <property type="entry name" value="TM_PBP2"/>
    <property type="match status" value="1"/>
</dbReference>
<dbReference type="PANTHER" id="PTHR30465">
    <property type="entry name" value="INNER MEMBRANE ABC TRANSPORTER"/>
    <property type="match status" value="1"/>
</dbReference>
<evidence type="ECO:0000256" key="1">
    <source>
        <dbReference type="ARBA" id="ARBA00004651"/>
    </source>
</evidence>
<dbReference type="Proteomes" id="UP000019277">
    <property type="component" value="Unassembled WGS sequence"/>
</dbReference>
<dbReference type="InterPro" id="IPR000515">
    <property type="entry name" value="MetI-like"/>
</dbReference>
<evidence type="ECO:0000256" key="5">
    <source>
        <dbReference type="ARBA" id="ARBA00022989"/>
    </source>
</evidence>
<dbReference type="PROSITE" id="PS50928">
    <property type="entry name" value="ABC_TM1"/>
    <property type="match status" value="1"/>
</dbReference>
<evidence type="ECO:0000256" key="4">
    <source>
        <dbReference type="ARBA" id="ARBA00022692"/>
    </source>
</evidence>
<keyword evidence="6 7" id="KW-0472">Membrane</keyword>
<gene>
    <name evidence="9" type="ORF">UO65_1884</name>
</gene>
<reference evidence="9 10" key="1">
    <citation type="journal article" date="2014" name="Genome Announc.">
        <title>Draft Genome Sequence of the Antitrypanosomally Active Sponge-Associated Bacterium Actinokineospora sp. Strain EG49.</title>
        <authorList>
            <person name="Harjes J."/>
            <person name="Ryu T."/>
            <person name="Abdelmohsen U.R."/>
            <person name="Moitinho-Silva L."/>
            <person name="Horn H."/>
            <person name="Ravasi T."/>
            <person name="Hentschel U."/>
        </authorList>
    </citation>
    <scope>NUCLEOTIDE SEQUENCE [LARGE SCALE GENOMIC DNA]</scope>
    <source>
        <strain evidence="9 10">EG49</strain>
    </source>
</reference>
<evidence type="ECO:0000256" key="3">
    <source>
        <dbReference type="ARBA" id="ARBA00022475"/>
    </source>
</evidence>
<dbReference type="STRING" id="909613.UO65_1884"/>
<comment type="subcellular location">
    <subcellularLocation>
        <location evidence="1 7">Cell membrane</location>
        <topology evidence="1 7">Multi-pass membrane protein</topology>
    </subcellularLocation>
</comment>
<accession>W7J162</accession>
<dbReference type="PATRIC" id="fig|909613.9.peg.1896"/>
<dbReference type="eggNOG" id="COG0601">
    <property type="taxonomic scope" value="Bacteria"/>
</dbReference>
<organism evidence="9 10">
    <name type="scientific">Actinokineospora spheciospongiae</name>
    <dbReference type="NCBI Taxonomy" id="909613"/>
    <lineage>
        <taxon>Bacteria</taxon>
        <taxon>Bacillati</taxon>
        <taxon>Actinomycetota</taxon>
        <taxon>Actinomycetes</taxon>
        <taxon>Pseudonocardiales</taxon>
        <taxon>Pseudonocardiaceae</taxon>
        <taxon>Actinokineospora</taxon>
    </lineage>
</organism>
<evidence type="ECO:0000256" key="7">
    <source>
        <dbReference type="RuleBase" id="RU363032"/>
    </source>
</evidence>
<keyword evidence="3" id="KW-1003">Cell membrane</keyword>
<feature type="transmembrane region" description="Helical" evidence="7">
    <location>
        <begin position="192"/>
        <end position="214"/>
    </location>
</feature>
<keyword evidence="4 7" id="KW-0812">Transmembrane</keyword>
<name>W7J162_9PSEU</name>
<dbReference type="AlphaFoldDB" id="W7J162"/>
<proteinExistence type="inferred from homology"/>
<dbReference type="GO" id="GO:0055085">
    <property type="term" value="P:transmembrane transport"/>
    <property type="evidence" value="ECO:0007669"/>
    <property type="project" value="InterPro"/>
</dbReference>
<feature type="transmembrane region" description="Helical" evidence="7">
    <location>
        <begin position="301"/>
        <end position="325"/>
    </location>
</feature>
<dbReference type="SUPFAM" id="SSF161098">
    <property type="entry name" value="MetI-like"/>
    <property type="match status" value="1"/>
</dbReference>
<feature type="transmembrane region" description="Helical" evidence="7">
    <location>
        <begin position="253"/>
        <end position="281"/>
    </location>
</feature>
<comment type="similarity">
    <text evidence="7">Belongs to the binding-protein-dependent transport system permease family.</text>
</comment>
<dbReference type="InterPro" id="IPR035906">
    <property type="entry name" value="MetI-like_sf"/>
</dbReference>
<dbReference type="OrthoDB" id="147639at2"/>
<evidence type="ECO:0000313" key="10">
    <source>
        <dbReference type="Proteomes" id="UP000019277"/>
    </source>
</evidence>
<dbReference type="GO" id="GO:0005886">
    <property type="term" value="C:plasma membrane"/>
    <property type="evidence" value="ECO:0007669"/>
    <property type="project" value="UniProtKB-SubCell"/>
</dbReference>
<evidence type="ECO:0000256" key="6">
    <source>
        <dbReference type="ARBA" id="ARBA00023136"/>
    </source>
</evidence>
<dbReference type="Pfam" id="PF19300">
    <property type="entry name" value="BPD_transp_1_N"/>
    <property type="match status" value="1"/>
</dbReference>
<keyword evidence="10" id="KW-1185">Reference proteome</keyword>
<comment type="caution">
    <text evidence="9">The sequence shown here is derived from an EMBL/GenBank/DDBJ whole genome shotgun (WGS) entry which is preliminary data.</text>
</comment>
<dbReference type="RefSeq" id="WP_084175413.1">
    <property type="nucleotide sequence ID" value="NZ_AYXG01000071.1"/>
</dbReference>
<feature type="transmembrane region" description="Helical" evidence="7">
    <location>
        <begin position="130"/>
        <end position="154"/>
    </location>
</feature>
<feature type="transmembrane region" description="Helical" evidence="7">
    <location>
        <begin position="9"/>
        <end position="31"/>
    </location>
</feature>
<sequence length="332" mass="36558">MIRYIIRRVLISIPILLIGSVLAFFMVAGAGNPLAELKAKPGTTPQQIADLEASLGLDQPIIVRYWRWLLDFLQGDWGQSIALGQAKVEVFDSVMRALWITARLVVGAEVLAIVLGVTVGVIAAVKQYSIFDYLATSAAFLMFSMPIVCVAIILKTYGIQFNNVLQDLGFDRWLSTVSPAEGGFQGSFGEVVFQYTGTYLLPTLSLTLISFAAYSRFQRASMLETLNSDYVRTARAKGISQRRVIFRHAFRNALIPVSTLFSLNAAVLFSGAIITEAVFGWRGMGALLVSSIRTFDPYMLMGWLMVTAALVITFNLVADVMYGILDPRIRLA</sequence>
<dbReference type="EMBL" id="AYXG01000071">
    <property type="protein sequence ID" value="EWC62762.1"/>
    <property type="molecule type" value="Genomic_DNA"/>
</dbReference>
<keyword evidence="2 7" id="KW-0813">Transport</keyword>
<keyword evidence="5 7" id="KW-1133">Transmembrane helix</keyword>
<dbReference type="InterPro" id="IPR045621">
    <property type="entry name" value="BPD_transp_1_N"/>
</dbReference>
<evidence type="ECO:0000256" key="2">
    <source>
        <dbReference type="ARBA" id="ARBA00022448"/>
    </source>
</evidence>
<dbReference type="Pfam" id="PF00528">
    <property type="entry name" value="BPD_transp_1"/>
    <property type="match status" value="1"/>
</dbReference>
<dbReference type="Gene3D" id="1.10.3720.10">
    <property type="entry name" value="MetI-like"/>
    <property type="match status" value="1"/>
</dbReference>
<dbReference type="PANTHER" id="PTHR30465:SF0">
    <property type="entry name" value="OLIGOPEPTIDE TRANSPORT SYSTEM PERMEASE PROTEIN APPB"/>
    <property type="match status" value="1"/>
</dbReference>
<protein>
    <submittedName>
        <fullName evidence="9">Oligopeptide transport system permease protein OppB</fullName>
    </submittedName>
</protein>